<evidence type="ECO:0000256" key="4">
    <source>
        <dbReference type="ARBA" id="ARBA00022833"/>
    </source>
</evidence>
<dbReference type="CDD" id="cd08278">
    <property type="entry name" value="benzyl_alcohol_DH"/>
    <property type="match status" value="1"/>
</dbReference>
<dbReference type="FunFam" id="3.40.50.720:FF:000003">
    <property type="entry name" value="S-(hydroxymethyl)glutathione dehydrogenase"/>
    <property type="match status" value="1"/>
</dbReference>
<dbReference type="InterPro" id="IPR020843">
    <property type="entry name" value="ER"/>
</dbReference>
<evidence type="ECO:0000256" key="2">
    <source>
        <dbReference type="ARBA" id="ARBA00008072"/>
    </source>
</evidence>
<evidence type="ECO:0000256" key="5">
    <source>
        <dbReference type="ARBA" id="ARBA00023002"/>
    </source>
</evidence>
<dbReference type="SUPFAM" id="SSF50129">
    <property type="entry name" value="GroES-like"/>
    <property type="match status" value="1"/>
</dbReference>
<dbReference type="InterPro" id="IPR002328">
    <property type="entry name" value="ADH_Zn_CS"/>
</dbReference>
<comment type="similarity">
    <text evidence="2 7">Belongs to the zinc-containing alcohol dehydrogenase family.</text>
</comment>
<accession>A0A652YR88</accession>
<keyword evidence="3 7" id="KW-0479">Metal-binding</keyword>
<dbReference type="PANTHER" id="PTHR43880:SF12">
    <property type="entry name" value="ALCOHOL DEHYDROGENASE CLASS-3"/>
    <property type="match status" value="1"/>
</dbReference>
<dbReference type="PROSITE" id="PS00059">
    <property type="entry name" value="ADH_ZINC"/>
    <property type="match status" value="1"/>
</dbReference>
<gene>
    <name evidence="9" type="ORF">FNL38_103411</name>
</gene>
<keyword evidence="4 7" id="KW-0862">Zinc</keyword>
<dbReference type="GO" id="GO:0005829">
    <property type="term" value="C:cytosol"/>
    <property type="evidence" value="ECO:0007669"/>
    <property type="project" value="TreeGrafter"/>
</dbReference>
<comment type="caution">
    <text evidence="9">The sequence shown here is derived from an EMBL/GenBank/DDBJ whole genome shotgun (WGS) entry which is preliminary data.</text>
</comment>
<evidence type="ECO:0000259" key="8">
    <source>
        <dbReference type="SMART" id="SM00829"/>
    </source>
</evidence>
<dbReference type="PANTHER" id="PTHR43880">
    <property type="entry name" value="ALCOHOL DEHYDROGENASE"/>
    <property type="match status" value="1"/>
</dbReference>
<dbReference type="InterPro" id="IPR011032">
    <property type="entry name" value="GroES-like_sf"/>
</dbReference>
<proteinExistence type="inferred from homology"/>
<organism evidence="9">
    <name type="scientific">Nocardia globerula</name>
    <dbReference type="NCBI Taxonomy" id="1818"/>
    <lineage>
        <taxon>Bacteria</taxon>
        <taxon>Bacillati</taxon>
        <taxon>Actinomycetota</taxon>
        <taxon>Actinomycetes</taxon>
        <taxon>Mycobacteriales</taxon>
        <taxon>Nocardiaceae</taxon>
        <taxon>Nocardia</taxon>
    </lineage>
</organism>
<dbReference type="InterPro" id="IPR013149">
    <property type="entry name" value="ADH-like_C"/>
</dbReference>
<dbReference type="GO" id="GO:0046294">
    <property type="term" value="P:formaldehyde catabolic process"/>
    <property type="evidence" value="ECO:0007669"/>
    <property type="project" value="TreeGrafter"/>
</dbReference>
<comment type="cofactor">
    <cofactor evidence="1 7">
        <name>Zn(2+)</name>
        <dbReference type="ChEBI" id="CHEBI:29105"/>
    </cofactor>
</comment>
<name>A0A652YR88_NOCGL</name>
<reference evidence="9" key="1">
    <citation type="submission" date="2019-07" db="EMBL/GenBank/DDBJ databases">
        <title>Genomic Encyclopedia of Type Strains, Phase IV (KMG-IV): sequencing the most valuable type-strain genomes for metagenomic binning, comparative biology and taxonomic classification.</title>
        <authorList>
            <person name="Goeker M."/>
        </authorList>
    </citation>
    <scope>NUCLEOTIDE SEQUENCE</scope>
    <source>
        <strain evidence="9">DSM 44596</strain>
    </source>
</reference>
<evidence type="ECO:0000256" key="7">
    <source>
        <dbReference type="RuleBase" id="RU361277"/>
    </source>
</evidence>
<dbReference type="GO" id="GO:0008270">
    <property type="term" value="F:zinc ion binding"/>
    <property type="evidence" value="ECO:0007669"/>
    <property type="project" value="InterPro"/>
</dbReference>
<protein>
    <submittedName>
        <fullName evidence="9">Aryl-alcohol dehydrogenase</fullName>
    </submittedName>
</protein>
<dbReference type="SUPFAM" id="SSF51735">
    <property type="entry name" value="NAD(P)-binding Rossmann-fold domains"/>
    <property type="match status" value="1"/>
</dbReference>
<dbReference type="Gene3D" id="3.40.50.720">
    <property type="entry name" value="NAD(P)-binding Rossmann-like Domain"/>
    <property type="match status" value="1"/>
</dbReference>
<evidence type="ECO:0000256" key="1">
    <source>
        <dbReference type="ARBA" id="ARBA00001947"/>
    </source>
</evidence>
<dbReference type="Pfam" id="PF08240">
    <property type="entry name" value="ADH_N"/>
    <property type="match status" value="1"/>
</dbReference>
<keyword evidence="6" id="KW-0520">NAD</keyword>
<evidence type="ECO:0000256" key="6">
    <source>
        <dbReference type="ARBA" id="ARBA00023027"/>
    </source>
</evidence>
<dbReference type="InterPro" id="IPR013154">
    <property type="entry name" value="ADH-like_N"/>
</dbReference>
<dbReference type="AlphaFoldDB" id="A0A652YR88"/>
<dbReference type="SMART" id="SM00829">
    <property type="entry name" value="PKS_ER"/>
    <property type="match status" value="1"/>
</dbReference>
<sequence>MSQTARAAVVDKIGDPFTLGDVTLDTPRADEVLVRIVAAGVCGTDLGVQAGHIPFPLPGVLGHEGAGIVEEVGNAVTSVKPGDKVLLSFTSCGTCRNCRTAHPAYCQEFLPRNLIGGSRADGTATISRGGEDVSGHFFAQSSFSTYALADERGVTKVSDTADLGLLAPLGCGIQTGAGAVLNILKPESGSTIAIFGVGAVGMAAVMAAKLTGAERIFAIDIVPSRLDLARELGATDVINSKDVDAAAELDRISGGLGIDYAIDATGNVAVLATAIECLAPLGTVAAIGAPAAGTTVAVDVNYLLNGRKFIGVTEGDAVPQVFLPSLVSLIEQGRFPLEKLVKHYRFDQINEAAEGIKNGSVLKPVLLFD</sequence>
<dbReference type="Gene3D" id="3.90.180.10">
    <property type="entry name" value="Medium-chain alcohol dehydrogenases, catalytic domain"/>
    <property type="match status" value="1"/>
</dbReference>
<dbReference type="GO" id="GO:0051903">
    <property type="term" value="F:S-(hydroxymethyl)glutathione dehydrogenase [NAD(P)+] activity"/>
    <property type="evidence" value="ECO:0007669"/>
    <property type="project" value="TreeGrafter"/>
</dbReference>
<dbReference type="Pfam" id="PF00107">
    <property type="entry name" value="ADH_zinc_N"/>
    <property type="match status" value="1"/>
</dbReference>
<evidence type="ECO:0000313" key="9">
    <source>
        <dbReference type="EMBL" id="TYQ05060.1"/>
    </source>
</evidence>
<keyword evidence="5" id="KW-0560">Oxidoreductase</keyword>
<dbReference type="EMBL" id="VNIQ01000003">
    <property type="protein sequence ID" value="TYQ05060.1"/>
    <property type="molecule type" value="Genomic_DNA"/>
</dbReference>
<evidence type="ECO:0000256" key="3">
    <source>
        <dbReference type="ARBA" id="ARBA00022723"/>
    </source>
</evidence>
<dbReference type="InterPro" id="IPR036291">
    <property type="entry name" value="NAD(P)-bd_dom_sf"/>
</dbReference>
<feature type="domain" description="Enoyl reductase (ER)" evidence="8">
    <location>
        <begin position="14"/>
        <end position="366"/>
    </location>
</feature>